<evidence type="ECO:0000256" key="4">
    <source>
        <dbReference type="ARBA" id="ARBA00022691"/>
    </source>
</evidence>
<sequence length="63" mass="6816">SVEACRRNIKFNGSVAVSKVESHLADARVYMLENPNKFDVVDLDPYGSPSVFLDSAVQSVADG</sequence>
<evidence type="ECO:0000256" key="2">
    <source>
        <dbReference type="ARBA" id="ARBA00022603"/>
    </source>
</evidence>
<feature type="non-terminal residue" evidence="10">
    <location>
        <position position="63"/>
    </location>
</feature>
<evidence type="ECO:0000313" key="11">
    <source>
        <dbReference type="Proteomes" id="UP000265520"/>
    </source>
</evidence>
<feature type="non-terminal residue" evidence="10">
    <location>
        <position position="1"/>
    </location>
</feature>
<evidence type="ECO:0000256" key="5">
    <source>
        <dbReference type="ARBA" id="ARBA00022694"/>
    </source>
</evidence>
<dbReference type="PANTHER" id="PTHR10631">
    <property type="entry name" value="N 2 ,N 2 -DIMETHYLGUANOSINE TRNA METHYLTRANSFERASE"/>
    <property type="match status" value="1"/>
</dbReference>
<dbReference type="PROSITE" id="PS51626">
    <property type="entry name" value="SAM_MT_TRM1"/>
    <property type="match status" value="1"/>
</dbReference>
<comment type="caution">
    <text evidence="10">The sequence shown here is derived from an EMBL/GenBank/DDBJ whole genome shotgun (WGS) entry which is preliminary data.</text>
</comment>
<proteinExistence type="inferred from homology"/>
<reference evidence="10 11" key="1">
    <citation type="journal article" date="2018" name="Front. Plant Sci.">
        <title>Red Clover (Trifolium pratense) and Zigzag Clover (T. medium) - A Picture of Genomic Similarities and Differences.</title>
        <authorList>
            <person name="Dluhosova J."/>
            <person name="Istvanek J."/>
            <person name="Nedelnik J."/>
            <person name="Repkova J."/>
        </authorList>
    </citation>
    <scope>NUCLEOTIDE SEQUENCE [LARGE SCALE GENOMIC DNA]</scope>
    <source>
        <strain evidence="11">cv. 10/8</strain>
        <tissue evidence="10">Leaf</tissue>
    </source>
</reference>
<evidence type="ECO:0000256" key="3">
    <source>
        <dbReference type="ARBA" id="ARBA00022679"/>
    </source>
</evidence>
<dbReference type="AlphaFoldDB" id="A0A392PCX9"/>
<dbReference type="GO" id="GO:0005634">
    <property type="term" value="C:nucleus"/>
    <property type="evidence" value="ECO:0007669"/>
    <property type="project" value="TreeGrafter"/>
</dbReference>
<organism evidence="10 11">
    <name type="scientific">Trifolium medium</name>
    <dbReference type="NCBI Taxonomy" id="97028"/>
    <lineage>
        <taxon>Eukaryota</taxon>
        <taxon>Viridiplantae</taxon>
        <taxon>Streptophyta</taxon>
        <taxon>Embryophyta</taxon>
        <taxon>Tracheophyta</taxon>
        <taxon>Spermatophyta</taxon>
        <taxon>Magnoliopsida</taxon>
        <taxon>eudicotyledons</taxon>
        <taxon>Gunneridae</taxon>
        <taxon>Pentapetalae</taxon>
        <taxon>rosids</taxon>
        <taxon>fabids</taxon>
        <taxon>Fabales</taxon>
        <taxon>Fabaceae</taxon>
        <taxon>Papilionoideae</taxon>
        <taxon>50 kb inversion clade</taxon>
        <taxon>NPAAA clade</taxon>
        <taxon>Hologalegina</taxon>
        <taxon>IRL clade</taxon>
        <taxon>Trifolieae</taxon>
        <taxon>Trifolium</taxon>
    </lineage>
</organism>
<dbReference type="Pfam" id="PF02005">
    <property type="entry name" value="TRM"/>
    <property type="match status" value="1"/>
</dbReference>
<keyword evidence="6 9" id="KW-0694">RNA-binding</keyword>
<dbReference type="InterPro" id="IPR002905">
    <property type="entry name" value="Trm1"/>
</dbReference>
<accession>A0A392PCX9</accession>
<dbReference type="GO" id="GO:0002940">
    <property type="term" value="P:tRNA N2-guanine methylation"/>
    <property type="evidence" value="ECO:0007669"/>
    <property type="project" value="TreeGrafter"/>
</dbReference>
<evidence type="ECO:0000256" key="8">
    <source>
        <dbReference type="ARBA" id="ARBA00051897"/>
    </source>
</evidence>
<keyword evidence="3 9" id="KW-0808">Transferase</keyword>
<dbReference type="GO" id="GO:0160104">
    <property type="term" value="F:tRNA (guanine(26)-N2)-dimethyltransferase activity"/>
    <property type="evidence" value="ECO:0007669"/>
    <property type="project" value="UniProtKB-EC"/>
</dbReference>
<protein>
    <recommendedName>
        <fullName evidence="7">tRNA (guanine(26)-N(2))-dimethyltransferase</fullName>
        <ecNumber evidence="7">2.1.1.216</ecNumber>
    </recommendedName>
</protein>
<keyword evidence="5 9" id="KW-0819">tRNA processing</keyword>
<dbReference type="EMBL" id="LXQA010072808">
    <property type="protein sequence ID" value="MCI09477.1"/>
    <property type="molecule type" value="Genomic_DNA"/>
</dbReference>
<comment type="catalytic activity">
    <reaction evidence="8">
        <text>guanosine(26) in tRNA + 2 S-adenosyl-L-methionine = N(2)-dimethylguanosine(26) in tRNA + 2 S-adenosyl-L-homocysteine + 2 H(+)</text>
        <dbReference type="Rhea" id="RHEA:43140"/>
        <dbReference type="Rhea" id="RHEA-COMP:10359"/>
        <dbReference type="Rhea" id="RHEA-COMP:10360"/>
        <dbReference type="ChEBI" id="CHEBI:15378"/>
        <dbReference type="ChEBI" id="CHEBI:57856"/>
        <dbReference type="ChEBI" id="CHEBI:59789"/>
        <dbReference type="ChEBI" id="CHEBI:74269"/>
        <dbReference type="ChEBI" id="CHEBI:74513"/>
        <dbReference type="EC" id="2.1.1.216"/>
    </reaction>
</comment>
<evidence type="ECO:0000256" key="7">
    <source>
        <dbReference type="ARBA" id="ARBA00039099"/>
    </source>
</evidence>
<dbReference type="InterPro" id="IPR029063">
    <property type="entry name" value="SAM-dependent_MTases_sf"/>
</dbReference>
<dbReference type="GO" id="GO:0000049">
    <property type="term" value="F:tRNA binding"/>
    <property type="evidence" value="ECO:0007669"/>
    <property type="project" value="UniProtKB-UniRule"/>
</dbReference>
<dbReference type="SUPFAM" id="SSF53335">
    <property type="entry name" value="S-adenosyl-L-methionine-dependent methyltransferases"/>
    <property type="match status" value="1"/>
</dbReference>
<keyword evidence="4 9" id="KW-0949">S-adenosyl-L-methionine</keyword>
<comment type="similarity">
    <text evidence="9">Belongs to the class I-like SAM-binding methyltransferase superfamily. Trm1 family.</text>
</comment>
<dbReference type="EC" id="2.1.1.216" evidence="7"/>
<dbReference type="Gene3D" id="3.40.50.150">
    <property type="entry name" value="Vaccinia Virus protein VP39"/>
    <property type="match status" value="1"/>
</dbReference>
<name>A0A392PCX9_9FABA</name>
<keyword evidence="1 9" id="KW-0820">tRNA-binding</keyword>
<keyword evidence="11" id="KW-1185">Reference proteome</keyword>
<dbReference type="PANTHER" id="PTHR10631:SF3">
    <property type="entry name" value="TRNA (GUANINE(26)-N(2))-DIMETHYLTRANSFERASE"/>
    <property type="match status" value="1"/>
</dbReference>
<evidence type="ECO:0000256" key="1">
    <source>
        <dbReference type="ARBA" id="ARBA00022555"/>
    </source>
</evidence>
<dbReference type="Proteomes" id="UP000265520">
    <property type="component" value="Unassembled WGS sequence"/>
</dbReference>
<evidence type="ECO:0000313" key="10">
    <source>
        <dbReference type="EMBL" id="MCI09477.1"/>
    </source>
</evidence>
<evidence type="ECO:0000256" key="9">
    <source>
        <dbReference type="PROSITE-ProRule" id="PRU00958"/>
    </source>
</evidence>
<keyword evidence="2 9" id="KW-0489">Methyltransferase</keyword>
<evidence type="ECO:0000256" key="6">
    <source>
        <dbReference type="ARBA" id="ARBA00022884"/>
    </source>
</evidence>